<dbReference type="InterPro" id="IPR008278">
    <property type="entry name" value="4-PPantetheinyl_Trfase_dom"/>
</dbReference>
<evidence type="ECO:0000256" key="1">
    <source>
        <dbReference type="ARBA" id="ARBA00010990"/>
    </source>
</evidence>
<dbReference type="EMBL" id="JABKKF010000003">
    <property type="protein sequence ID" value="NPD91608.1"/>
    <property type="molecule type" value="Genomic_DNA"/>
</dbReference>
<evidence type="ECO:0000259" key="3">
    <source>
        <dbReference type="Pfam" id="PF01648"/>
    </source>
</evidence>
<evidence type="ECO:0000313" key="5">
    <source>
        <dbReference type="Proteomes" id="UP000714420"/>
    </source>
</evidence>
<dbReference type="PANTHER" id="PTHR12215">
    <property type="entry name" value="PHOSPHOPANTETHEINE TRANSFERASE"/>
    <property type="match status" value="1"/>
</dbReference>
<reference evidence="4 5" key="1">
    <citation type="submission" date="2020-05" db="EMBL/GenBank/DDBJ databases">
        <title>Distinct polysaccharide utilization as determinants for interspecies competition between intestinal Prevotella spp.</title>
        <authorList>
            <person name="Galvez E.J.C."/>
            <person name="Iljazovic A."/>
            <person name="Strowig T."/>
        </authorList>
    </citation>
    <scope>NUCLEOTIDE SEQUENCE [LARGE SCALE GENOMIC DNA]</scope>
    <source>
        <strain evidence="4 5">PMUR</strain>
    </source>
</reference>
<keyword evidence="2 4" id="KW-0808">Transferase</keyword>
<dbReference type="SUPFAM" id="SSF56214">
    <property type="entry name" value="4'-phosphopantetheinyl transferase"/>
    <property type="match status" value="2"/>
</dbReference>
<protein>
    <submittedName>
        <fullName evidence="4">4'-phosphopantetheinyl transferase superfamily protein</fullName>
    </submittedName>
</protein>
<comment type="caution">
    <text evidence="4">The sequence shown here is derived from an EMBL/GenBank/DDBJ whole genome shotgun (WGS) entry which is preliminary data.</text>
</comment>
<feature type="domain" description="4'-phosphopantetheinyl transferase" evidence="3">
    <location>
        <begin position="97"/>
        <end position="158"/>
    </location>
</feature>
<dbReference type="Pfam" id="PF01648">
    <property type="entry name" value="ACPS"/>
    <property type="match status" value="1"/>
</dbReference>
<evidence type="ECO:0000313" key="4">
    <source>
        <dbReference type="EMBL" id="NPD91608.1"/>
    </source>
</evidence>
<keyword evidence="5" id="KW-1185">Reference proteome</keyword>
<accession>A0ABX2AK87</accession>
<dbReference type="InterPro" id="IPR050559">
    <property type="entry name" value="P-Pant_transferase_sf"/>
</dbReference>
<dbReference type="InterPro" id="IPR037143">
    <property type="entry name" value="4-PPantetheinyl_Trfase_dom_sf"/>
</dbReference>
<proteinExistence type="inferred from homology"/>
<dbReference type="PANTHER" id="PTHR12215:SF10">
    <property type="entry name" value="L-AMINOADIPATE-SEMIALDEHYDE DEHYDROGENASE-PHOSPHOPANTETHEINYL TRANSFERASE"/>
    <property type="match status" value="1"/>
</dbReference>
<gene>
    <name evidence="4" type="ORF">HPS56_04440</name>
</gene>
<sequence>MIYIDDKFDFDLDVALREISVQRRQSALRFKKAEGRILSVAAYLLLKRSLRDLYGFDCNPDLGYEQNGKPFIVGHPEVCFNISHCRKAAACAVDGCPVGVDVETLRPFREELACHVLSGSEYAAVVGSENPETEFIRLWTMKESFLKLTGEGIRTDLKTLFGNGNGCADEYSETYIVYNKEKITVGRTTRRFSDVMFSTVFFPQYIVTWCSRVR</sequence>
<organism evidence="4 5">
    <name type="scientific">Xylanibacter muris</name>
    <dbReference type="NCBI Taxonomy" id="2736290"/>
    <lineage>
        <taxon>Bacteria</taxon>
        <taxon>Pseudomonadati</taxon>
        <taxon>Bacteroidota</taxon>
        <taxon>Bacteroidia</taxon>
        <taxon>Bacteroidales</taxon>
        <taxon>Prevotellaceae</taxon>
        <taxon>Xylanibacter</taxon>
    </lineage>
</organism>
<dbReference type="GO" id="GO:0016740">
    <property type="term" value="F:transferase activity"/>
    <property type="evidence" value="ECO:0007669"/>
    <property type="project" value="UniProtKB-KW"/>
</dbReference>
<dbReference type="Proteomes" id="UP000714420">
    <property type="component" value="Unassembled WGS sequence"/>
</dbReference>
<dbReference type="RefSeq" id="WP_172274502.1">
    <property type="nucleotide sequence ID" value="NZ_CASHBK010000017.1"/>
</dbReference>
<dbReference type="Gene3D" id="3.90.470.20">
    <property type="entry name" value="4'-phosphopantetheinyl transferase domain"/>
    <property type="match status" value="1"/>
</dbReference>
<evidence type="ECO:0000256" key="2">
    <source>
        <dbReference type="ARBA" id="ARBA00022679"/>
    </source>
</evidence>
<comment type="similarity">
    <text evidence="1">Belongs to the P-Pant transferase superfamily. Gsp/Sfp/HetI/AcpT family.</text>
</comment>
<name>A0ABX2AK87_9BACT</name>